<evidence type="ECO:0000259" key="2">
    <source>
        <dbReference type="Pfam" id="PF16486"/>
    </source>
</evidence>
<dbReference type="Proteomes" id="UP000265520">
    <property type="component" value="Unassembled WGS sequence"/>
</dbReference>
<organism evidence="3 4">
    <name type="scientific">Trifolium medium</name>
    <dbReference type="NCBI Taxonomy" id="97028"/>
    <lineage>
        <taxon>Eukaryota</taxon>
        <taxon>Viridiplantae</taxon>
        <taxon>Streptophyta</taxon>
        <taxon>Embryophyta</taxon>
        <taxon>Tracheophyta</taxon>
        <taxon>Spermatophyta</taxon>
        <taxon>Magnoliopsida</taxon>
        <taxon>eudicotyledons</taxon>
        <taxon>Gunneridae</taxon>
        <taxon>Pentapetalae</taxon>
        <taxon>rosids</taxon>
        <taxon>fabids</taxon>
        <taxon>Fabales</taxon>
        <taxon>Fabaceae</taxon>
        <taxon>Papilionoideae</taxon>
        <taxon>50 kb inversion clade</taxon>
        <taxon>NPAAA clade</taxon>
        <taxon>Hologalegina</taxon>
        <taxon>IRL clade</taxon>
        <taxon>Trifolieae</taxon>
        <taxon>Trifolium</taxon>
    </lineage>
</organism>
<keyword evidence="4" id="KW-1185">Reference proteome</keyword>
<feature type="region of interest" description="Disordered" evidence="1">
    <location>
        <begin position="1"/>
        <end position="21"/>
    </location>
</feature>
<feature type="domain" description="Protein argonaute N-terminal" evidence="2">
    <location>
        <begin position="32"/>
        <end position="97"/>
    </location>
</feature>
<dbReference type="InterPro" id="IPR032474">
    <property type="entry name" value="Argonaute_N"/>
</dbReference>
<dbReference type="AlphaFoldDB" id="A0A392N0V7"/>
<gene>
    <name evidence="3" type="ORF">A2U01_0013538</name>
</gene>
<proteinExistence type="predicted"/>
<accession>A0A392N0V7</accession>
<evidence type="ECO:0000256" key="1">
    <source>
        <dbReference type="SAM" id="MobiDB-lite"/>
    </source>
</evidence>
<feature type="compositionally biased region" description="Polar residues" evidence="1">
    <location>
        <begin position="1"/>
        <end position="18"/>
    </location>
</feature>
<evidence type="ECO:0000313" key="3">
    <source>
        <dbReference type="EMBL" id="MCH92598.1"/>
    </source>
</evidence>
<sequence length="97" mass="11022">MESSLINKPMRKTSNSNLLPMARKGLGSKGSKIQLLANHFRVGLNISDNYFYHYNVALYFQDGTPVEAKGIGRKVMDKLCETYDVLRNKNFAYDGEK</sequence>
<dbReference type="EMBL" id="LXQA010023020">
    <property type="protein sequence ID" value="MCH92598.1"/>
    <property type="molecule type" value="Genomic_DNA"/>
</dbReference>
<feature type="non-terminal residue" evidence="3">
    <location>
        <position position="97"/>
    </location>
</feature>
<reference evidence="3 4" key="1">
    <citation type="journal article" date="2018" name="Front. Plant Sci.">
        <title>Red Clover (Trifolium pratense) and Zigzag Clover (T. medium) - A Picture of Genomic Similarities and Differences.</title>
        <authorList>
            <person name="Dluhosova J."/>
            <person name="Istvanek J."/>
            <person name="Nedelnik J."/>
            <person name="Repkova J."/>
        </authorList>
    </citation>
    <scope>NUCLEOTIDE SEQUENCE [LARGE SCALE GENOMIC DNA]</scope>
    <source>
        <strain evidence="4">cv. 10/8</strain>
        <tissue evidence="3">Leaf</tissue>
    </source>
</reference>
<comment type="caution">
    <text evidence="3">The sequence shown here is derived from an EMBL/GenBank/DDBJ whole genome shotgun (WGS) entry which is preliminary data.</text>
</comment>
<name>A0A392N0V7_9FABA</name>
<dbReference type="Pfam" id="PF16486">
    <property type="entry name" value="ArgoN"/>
    <property type="match status" value="1"/>
</dbReference>
<evidence type="ECO:0000313" key="4">
    <source>
        <dbReference type="Proteomes" id="UP000265520"/>
    </source>
</evidence>
<protein>
    <submittedName>
        <fullName evidence="3">Protein argonaute 4a-like</fullName>
    </submittedName>
</protein>